<dbReference type="Proteomes" id="UP000824540">
    <property type="component" value="Unassembled WGS sequence"/>
</dbReference>
<evidence type="ECO:0000256" key="10">
    <source>
        <dbReference type="ARBA" id="ARBA00023242"/>
    </source>
</evidence>
<evidence type="ECO:0000256" key="6">
    <source>
        <dbReference type="ARBA" id="ARBA00022552"/>
    </source>
</evidence>
<dbReference type="SUPFAM" id="SSF54211">
    <property type="entry name" value="Ribosomal protein S5 domain 2-like"/>
    <property type="match status" value="1"/>
</dbReference>
<evidence type="ECO:0000256" key="15">
    <source>
        <dbReference type="SAM" id="Phobius"/>
    </source>
</evidence>
<evidence type="ECO:0000256" key="7">
    <source>
        <dbReference type="ARBA" id="ARBA00022835"/>
    </source>
</evidence>
<dbReference type="Pfam" id="PF01138">
    <property type="entry name" value="RNase_PH"/>
    <property type="match status" value="1"/>
</dbReference>
<dbReference type="CDD" id="cd11370">
    <property type="entry name" value="RNase_PH_RRP41"/>
    <property type="match status" value="1"/>
</dbReference>
<evidence type="ECO:0000256" key="5">
    <source>
        <dbReference type="ARBA" id="ARBA00022490"/>
    </source>
</evidence>
<gene>
    <name evidence="18" type="ORF">JZ751_000941</name>
</gene>
<feature type="domain" description="Exoribonuclease phosphorolytic" evidence="16">
    <location>
        <begin position="21"/>
        <end position="152"/>
    </location>
</feature>
<protein>
    <recommendedName>
        <fullName evidence="12">Exosome complex component RRP41</fullName>
    </recommendedName>
    <alternativeName>
        <fullName evidence="14">Exosome component 4</fullName>
    </alternativeName>
    <alternativeName>
        <fullName evidence="13">Ribosomal RNA-processing protein 41</fullName>
    </alternativeName>
</protein>
<dbReference type="EMBL" id="JAFBMS010000001">
    <property type="protein sequence ID" value="KAG9356097.1"/>
    <property type="molecule type" value="Genomic_DNA"/>
</dbReference>
<keyword evidence="19" id="KW-1185">Reference proteome</keyword>
<dbReference type="GO" id="GO:0005730">
    <property type="term" value="C:nucleolus"/>
    <property type="evidence" value="ECO:0007669"/>
    <property type="project" value="UniProtKB-SubCell"/>
</dbReference>
<dbReference type="Pfam" id="PF04114">
    <property type="entry name" value="Gaa1"/>
    <property type="match status" value="2"/>
</dbReference>
<keyword evidence="15" id="KW-0472">Membrane</keyword>
<evidence type="ECO:0000256" key="2">
    <source>
        <dbReference type="ARBA" id="ARBA00004604"/>
    </source>
</evidence>
<evidence type="ECO:0000256" key="4">
    <source>
        <dbReference type="ARBA" id="ARBA00006678"/>
    </source>
</evidence>
<dbReference type="GO" id="GO:0005654">
    <property type="term" value="C:nucleoplasm"/>
    <property type="evidence" value="ECO:0007669"/>
    <property type="project" value="UniProtKB-SubCell"/>
</dbReference>
<accession>A0A8T2PXE0</accession>
<evidence type="ECO:0000259" key="16">
    <source>
        <dbReference type="Pfam" id="PF01138"/>
    </source>
</evidence>
<feature type="transmembrane region" description="Helical" evidence="15">
    <location>
        <begin position="625"/>
        <end position="654"/>
    </location>
</feature>
<evidence type="ECO:0000313" key="18">
    <source>
        <dbReference type="EMBL" id="KAG9356097.1"/>
    </source>
</evidence>
<evidence type="ECO:0000256" key="11">
    <source>
        <dbReference type="ARBA" id="ARBA00065651"/>
    </source>
</evidence>
<dbReference type="AlphaFoldDB" id="A0A8T2PXE0"/>
<dbReference type="InterPro" id="IPR001247">
    <property type="entry name" value="ExoRNase_PH_dom1"/>
</dbReference>
<dbReference type="Gene3D" id="3.30.230.70">
    <property type="entry name" value="GHMP Kinase, N-terminal domain"/>
    <property type="match status" value="1"/>
</dbReference>
<evidence type="ECO:0000256" key="14">
    <source>
        <dbReference type="ARBA" id="ARBA00083629"/>
    </source>
</evidence>
<comment type="subunit">
    <text evidence="11">Component of the RNA exosome core complex (Exo-9), composed of EXOSC1, EXOSC2, EXOSC3, EXOSC4, EXOSC5, EXOSC6, EXOSC7, EXOSC8 and EXOSC9; within the complex interacts with EXOSC2, EXOSC7 and EXOSC9. The catalytically inactive RNA exosome core complex (Exo-9) associates with the catalytic subunit EXOSC10/RRP6. Exo-9 may associate with DIS3 to form the nucleolar exosome complex, or DIS3L to form the cytoplasmic exosome complex. Exo-9 is formed by a hexameric base ring consisting of the heterodimers EXOSC4-EXOSC9, EXOSC5-EXOSC8 and EXOSC6-EXOSC7, and a cap ring consisting of EXOSC1, EXOSC2 and EXOSC3. The RNA exosome complex associates with cofactors C1D/RRP47, MPHOSPH6/MPP6 and MTREX/MTR4. Interacts with DDX60. Interacts with DIS3; the interaction is direct.</text>
</comment>
<evidence type="ECO:0000256" key="3">
    <source>
        <dbReference type="ARBA" id="ARBA00004642"/>
    </source>
</evidence>
<dbReference type="Pfam" id="PF03725">
    <property type="entry name" value="RNase_PH_C"/>
    <property type="match status" value="1"/>
</dbReference>
<keyword evidence="15" id="KW-1133">Transmembrane helix</keyword>
<keyword evidence="6" id="KW-0698">rRNA processing</keyword>
<dbReference type="SUPFAM" id="SSF55666">
    <property type="entry name" value="Ribonuclease PH domain 2-like"/>
    <property type="match status" value="1"/>
</dbReference>
<dbReference type="InterPro" id="IPR015847">
    <property type="entry name" value="ExoRNase_PH_dom2"/>
</dbReference>
<dbReference type="OrthoDB" id="445301at2759"/>
<feature type="transmembrane region" description="Helical" evidence="15">
    <location>
        <begin position="666"/>
        <end position="687"/>
    </location>
</feature>
<keyword evidence="9" id="KW-0007">Acetylation</keyword>
<keyword evidence="5" id="KW-0963">Cytoplasm</keyword>
<proteinExistence type="inferred from homology"/>
<comment type="caution">
    <text evidence="18">The sequence shown here is derived from an EMBL/GenBank/DDBJ whole genome shotgun (WGS) entry which is preliminary data.</text>
</comment>
<evidence type="ECO:0000259" key="17">
    <source>
        <dbReference type="Pfam" id="PF03725"/>
    </source>
</evidence>
<dbReference type="FunFam" id="3.30.230.70:FF:000010">
    <property type="entry name" value="Exosome complex component RRP41"/>
    <property type="match status" value="1"/>
</dbReference>
<feature type="domain" description="Exoribonuclease phosphorolytic" evidence="17">
    <location>
        <begin position="155"/>
        <end position="220"/>
    </location>
</feature>
<keyword evidence="10" id="KW-0539">Nucleus</keyword>
<organism evidence="18 19">
    <name type="scientific">Albula glossodonta</name>
    <name type="common">roundjaw bonefish</name>
    <dbReference type="NCBI Taxonomy" id="121402"/>
    <lineage>
        <taxon>Eukaryota</taxon>
        <taxon>Metazoa</taxon>
        <taxon>Chordata</taxon>
        <taxon>Craniata</taxon>
        <taxon>Vertebrata</taxon>
        <taxon>Euteleostomi</taxon>
        <taxon>Actinopterygii</taxon>
        <taxon>Neopterygii</taxon>
        <taxon>Teleostei</taxon>
        <taxon>Albuliformes</taxon>
        <taxon>Albulidae</taxon>
        <taxon>Albula</taxon>
    </lineage>
</organism>
<dbReference type="GO" id="GO:0006364">
    <property type="term" value="P:rRNA processing"/>
    <property type="evidence" value="ECO:0007669"/>
    <property type="project" value="UniProtKB-KW"/>
</dbReference>
<evidence type="ECO:0000256" key="12">
    <source>
        <dbReference type="ARBA" id="ARBA00069902"/>
    </source>
</evidence>
<dbReference type="GO" id="GO:0016255">
    <property type="term" value="P:attachment of GPI anchor to protein"/>
    <property type="evidence" value="ECO:0007669"/>
    <property type="project" value="TreeGrafter"/>
</dbReference>
<evidence type="ECO:0000313" key="19">
    <source>
        <dbReference type="Proteomes" id="UP000824540"/>
    </source>
</evidence>
<evidence type="ECO:0000256" key="9">
    <source>
        <dbReference type="ARBA" id="ARBA00022990"/>
    </source>
</evidence>
<dbReference type="PANTHER" id="PTHR13304">
    <property type="entry name" value="GLYCOSYLPHOSPHATIDYLINOSITOL ANCHOR ATTACHMENT 1 PROTEIN"/>
    <property type="match status" value="1"/>
</dbReference>
<reference evidence="18" key="1">
    <citation type="thesis" date="2021" institute="BYU ScholarsArchive" country="Provo, UT, USA">
        <title>Applications of and Algorithms for Genome Assembly and Genomic Analyses with an Emphasis on Marine Teleosts.</title>
        <authorList>
            <person name="Pickett B.D."/>
        </authorList>
    </citation>
    <scope>NUCLEOTIDE SEQUENCE</scope>
    <source>
        <strain evidence="18">HI-2016</strain>
    </source>
</reference>
<sequence length="744" mass="82047">MAGLELLSDQGYRLDGRKPSELRKVQARMGVFAQADGSAYIEQGNTKALAVVYGPHEVRGSRSKTLHDRAVINCQYSMATFSTADRKRRPHGDRKSSEMSLHLKQTFEAAVLTQLYPRSQIDIYVKILQSDGGNYSACVNAATLAVIDAGIPMRDYVCACTAGFVEDTPLADLCHAEESGGGTSLALALLPRGGQIALLQMDARLHQDHLDGLIEAAMKACKDLSNVLDTVVRQHLQEVKDMGLLSDPNRRRALTNLLTRLNTPLCVVCYVAGLAWFMGLAFEPFTLRTYMSENAMGSTMVEEKFGSGERALATGREFAAHKKRAETEALVLTAPCSPGNRNNQAVGLLLDLAQYFRGQIYWAKDIIFLVNEHDLIGIQSWLEGYHHTNTTGMSWTPLHGRAGSIQAALSLELSTDVITSLDLVLEGLNGQLPNLDLANLFYAFCQKIGLQRDDWDSSSGYNHAVQTMLLMVLKQASGRPWGDHGLFLRYHIEAASLRGVNSFRSYKTDSYFFYLLPSLSRFVSIGYYMPAFGLLALILLLRQALDLWVQLGTQATGMEDGLVEAEQVSSPGILSVLTPLVICHLTGVALYTLPILSQEMAVEHFPVVLSGEGTEQGWRVLKLVAVLYMAVLLGCTALINFSLGFILALTLVPVAASITPHVPRALFAFMMVILSPGCTLLFCVFMYQELLETPVTLLEGWNLFLSVISQGILDHSLYGSLVYPLLSLLVYPCWLLLWNILFWR</sequence>
<comment type="similarity">
    <text evidence="4">Belongs to the RNase PH family.</text>
</comment>
<evidence type="ECO:0000256" key="8">
    <source>
        <dbReference type="ARBA" id="ARBA00022884"/>
    </source>
</evidence>
<dbReference type="InterPro" id="IPR020568">
    <property type="entry name" value="Ribosomal_Su5_D2-typ_SF"/>
</dbReference>
<comment type="subcellular location">
    <subcellularLocation>
        <location evidence="1">Cytoplasm</location>
    </subcellularLocation>
    <subcellularLocation>
        <location evidence="2">Nucleus</location>
        <location evidence="2">Nucleolus</location>
    </subcellularLocation>
    <subcellularLocation>
        <location evidence="3">Nucleus</location>
        <location evidence="3">Nucleoplasm</location>
    </subcellularLocation>
</comment>
<feature type="transmembrane region" description="Helical" evidence="15">
    <location>
        <begin position="511"/>
        <end position="541"/>
    </location>
</feature>
<dbReference type="GO" id="GO:0042765">
    <property type="term" value="C:GPI-anchor transamidase complex"/>
    <property type="evidence" value="ECO:0007669"/>
    <property type="project" value="InterPro"/>
</dbReference>
<evidence type="ECO:0000256" key="13">
    <source>
        <dbReference type="ARBA" id="ARBA00077929"/>
    </source>
</evidence>
<dbReference type="GO" id="GO:0003723">
    <property type="term" value="F:RNA binding"/>
    <property type="evidence" value="ECO:0007669"/>
    <property type="project" value="UniProtKB-KW"/>
</dbReference>
<keyword evidence="15" id="KW-0812">Transmembrane</keyword>
<dbReference type="GO" id="GO:0000178">
    <property type="term" value="C:exosome (RNase complex)"/>
    <property type="evidence" value="ECO:0007669"/>
    <property type="project" value="UniProtKB-KW"/>
</dbReference>
<name>A0A8T2PXE0_9TELE</name>
<keyword evidence="7" id="KW-0271">Exosome</keyword>
<dbReference type="InterPro" id="IPR027408">
    <property type="entry name" value="PNPase/RNase_PH_dom_sf"/>
</dbReference>
<evidence type="ECO:0000256" key="1">
    <source>
        <dbReference type="ARBA" id="ARBA00004496"/>
    </source>
</evidence>
<feature type="transmembrane region" description="Helical" evidence="15">
    <location>
        <begin position="721"/>
        <end position="743"/>
    </location>
</feature>
<keyword evidence="8" id="KW-0694">RNA-binding</keyword>
<dbReference type="PANTHER" id="PTHR13304:SF0">
    <property type="entry name" value="GLYCOSYLPHOSPHATIDYLINOSITOL ANCHOR ATTACHMENT 1 PROTEIN"/>
    <property type="match status" value="1"/>
</dbReference>
<dbReference type="InterPro" id="IPR007246">
    <property type="entry name" value="Gaa1"/>
</dbReference>
<dbReference type="InterPro" id="IPR036345">
    <property type="entry name" value="ExoRNase_PH_dom2_sf"/>
</dbReference>